<reference evidence="2 3" key="1">
    <citation type="submission" date="2016-10" db="EMBL/GenBank/DDBJ databases">
        <authorList>
            <person name="de Groot N.N."/>
        </authorList>
    </citation>
    <scope>NUCLEOTIDE SEQUENCE [LARGE SCALE GENOMIC DNA]</scope>
    <source>
        <strain evidence="2 3">DSM 1736</strain>
    </source>
</reference>
<dbReference type="STRING" id="146817.SAMN04488502_102341"/>
<dbReference type="Pfam" id="PF13360">
    <property type="entry name" value="PQQ_2"/>
    <property type="match status" value="2"/>
</dbReference>
<evidence type="ECO:0000259" key="1">
    <source>
        <dbReference type="Pfam" id="PF13360"/>
    </source>
</evidence>
<name>A0A1G9QXF0_9FIRM</name>
<protein>
    <submittedName>
        <fullName evidence="2">PQQ-like domain-containing protein</fullName>
    </submittedName>
</protein>
<evidence type="ECO:0000313" key="3">
    <source>
        <dbReference type="Proteomes" id="UP000214880"/>
    </source>
</evidence>
<dbReference type="Proteomes" id="UP000214880">
    <property type="component" value="Unassembled WGS sequence"/>
</dbReference>
<organism evidence="2 3">
    <name type="scientific">Dendrosporobacter quercicolus</name>
    <dbReference type="NCBI Taxonomy" id="146817"/>
    <lineage>
        <taxon>Bacteria</taxon>
        <taxon>Bacillati</taxon>
        <taxon>Bacillota</taxon>
        <taxon>Negativicutes</taxon>
        <taxon>Selenomonadales</taxon>
        <taxon>Sporomusaceae</taxon>
        <taxon>Dendrosporobacter</taxon>
    </lineage>
</organism>
<sequence>MMDKLIGWLPPALLAITLSFLGMHIFYAGALPAAFSPGQPASVNDAYRRVADIPLGKVEVFNYRRMGFTHGFVQFSPDGRYLAVGTENGDIVMMGTDGRQLWRKQLGLGKISALHFARDSRSLLIGETSQQGSLLNWDAETGAELWRQSSVEQLGVDLKQKTFPGIVSITADQAGNIYAAGQRYSKYADGRSQYYGRIYRLSPAGNITAMFPADSNLDSWVSWLSVDDAGDKLVFGTANWDAGSSVRFTDTMYCLDGRLGSVLWSKNIEPVPPYQNTTMRSSPDISADGRYVAGVSSDGRGYLFDGDGRNIWQRSISRPRTIAGVSINAVGSNVQYTEFGVVLTTGNTYNRANWQLPTPVEHPGGNSMFVFDRQGMLLSRYTTGGMIEQFSVGGDQAVLAVGRNTKTRDTGIHGLYVLSLPDLALISFFPMNGPCVGVAVSSDQRYIAGVEAPLQLDDGSITGTYRLLLFERRN</sequence>
<feature type="domain" description="Pyrrolo-quinoline quinone repeat" evidence="1">
    <location>
        <begin position="250"/>
        <end position="326"/>
    </location>
</feature>
<dbReference type="InterPro" id="IPR011044">
    <property type="entry name" value="Quino_amine_DH_bsu"/>
</dbReference>
<dbReference type="EMBL" id="FNHB01000002">
    <property type="protein sequence ID" value="SDM15550.1"/>
    <property type="molecule type" value="Genomic_DNA"/>
</dbReference>
<feature type="domain" description="Pyrrolo-quinoline quinone repeat" evidence="1">
    <location>
        <begin position="89"/>
        <end position="153"/>
    </location>
</feature>
<gene>
    <name evidence="2" type="ORF">SAMN04488502_102341</name>
</gene>
<accession>A0A1G9QXF0</accession>
<dbReference type="AlphaFoldDB" id="A0A1G9QXF0"/>
<dbReference type="SUPFAM" id="SSF50969">
    <property type="entry name" value="YVTN repeat-like/Quinoprotein amine dehydrogenase"/>
    <property type="match status" value="1"/>
</dbReference>
<dbReference type="RefSeq" id="WP_092070868.1">
    <property type="nucleotide sequence ID" value="NZ_FNHB01000002.1"/>
</dbReference>
<dbReference type="Gene3D" id="2.130.10.10">
    <property type="entry name" value="YVTN repeat-like/Quinoprotein amine dehydrogenase"/>
    <property type="match status" value="2"/>
</dbReference>
<dbReference type="InterPro" id="IPR011047">
    <property type="entry name" value="Quinoprotein_ADH-like_sf"/>
</dbReference>
<dbReference type="SUPFAM" id="SSF50998">
    <property type="entry name" value="Quinoprotein alcohol dehydrogenase-like"/>
    <property type="match status" value="1"/>
</dbReference>
<keyword evidence="3" id="KW-1185">Reference proteome</keyword>
<dbReference type="InterPro" id="IPR002372">
    <property type="entry name" value="PQQ_rpt_dom"/>
</dbReference>
<proteinExistence type="predicted"/>
<dbReference type="InterPro" id="IPR015943">
    <property type="entry name" value="WD40/YVTN_repeat-like_dom_sf"/>
</dbReference>
<evidence type="ECO:0000313" key="2">
    <source>
        <dbReference type="EMBL" id="SDM15550.1"/>
    </source>
</evidence>